<evidence type="ECO:0000256" key="1">
    <source>
        <dbReference type="SAM" id="Phobius"/>
    </source>
</evidence>
<feature type="transmembrane region" description="Helical" evidence="1">
    <location>
        <begin position="574"/>
        <end position="596"/>
    </location>
</feature>
<reference evidence="2 3" key="1">
    <citation type="submission" date="2017-12" db="EMBL/GenBank/DDBJ databases">
        <title>Sequencing, de novo assembly and annotation of complete genome of a new Thraustochytrid species, strain FCC1311.</title>
        <authorList>
            <person name="Sedici K."/>
            <person name="Godart F."/>
            <person name="Aiese Cigliano R."/>
            <person name="Sanseverino W."/>
            <person name="Barakat M."/>
            <person name="Ortet P."/>
            <person name="Marechal E."/>
            <person name="Cagnac O."/>
            <person name="Amato A."/>
        </authorList>
    </citation>
    <scope>NUCLEOTIDE SEQUENCE [LARGE SCALE GENOMIC DNA]</scope>
</reference>
<evidence type="ECO:0000313" key="3">
    <source>
        <dbReference type="Proteomes" id="UP000241890"/>
    </source>
</evidence>
<dbReference type="PANTHER" id="PTHR47687">
    <property type="entry name" value="G8 DOMAIN-CONTAINING PROTEIN DDB_G0288475-RELATED"/>
    <property type="match status" value="1"/>
</dbReference>
<keyword evidence="3" id="KW-1185">Reference proteome</keyword>
<name>A0A2R5GPT6_9STRA</name>
<dbReference type="InParanoid" id="A0A2R5GPT6"/>
<comment type="caution">
    <text evidence="2">The sequence shown here is derived from an EMBL/GenBank/DDBJ whole genome shotgun (WGS) entry which is preliminary data.</text>
</comment>
<dbReference type="Proteomes" id="UP000241890">
    <property type="component" value="Unassembled WGS sequence"/>
</dbReference>
<keyword evidence="1" id="KW-1133">Transmembrane helix</keyword>
<evidence type="ECO:0000313" key="2">
    <source>
        <dbReference type="EMBL" id="GBG32319.1"/>
    </source>
</evidence>
<keyword evidence="1" id="KW-0472">Membrane</keyword>
<sequence length="619" mass="68482">TRAYHRIIGNAASGGYAGFAIVRMPGPTMVYRDITFADGTNPDERPFIEFDGNSCHSSGYWWTRAACVYVGGRLEHLDDTDTLYYNPGRESNARDTMCETESGYADCEMIFTNTKIFLSNWGINNWGERGRYDGLEVHDTFRPVGVLGAHFLTNLLFVCRSQSFVPERPGSGTKYYERHWFSNYVMYELYDTNQYHIIDGLRVRNCGNASSGAHIWRMLTHSDKFVPGFIQIVRNVTYESGNDFSMRIGSTVTSRLTVSGTRANFLDADGSVHGEQNGLVGPRIIGAARGNVSWWRLDDSCFLDGDYYACDQISSVTGKRRGIAKFSLTFDDAYTEAVSSGAICGNNIPCPRIGSVMHLGDQSDPDETGLPLSGNAVITGPTNGLGWLLLFDAGSPVSLQFRYTQIDEDDTLLIAIPYPPETSFTITYTTRWCSSWNLCEQNFTAVSSLGDVIHGNGDTYYYSSERQLLFFRYVPQPINWLDFSQSPAYGNLGLSYYVRNGLRIPHYASQGYLQLTATGCELNETNASYCASSTYTTSEICQDFGYEDGALRVAYDACALPATGSEETSPSSNALVIGASCAAGAIVVIAAIALLVKHRRRRRLQRVAQSAKTITMPEL</sequence>
<dbReference type="PANTHER" id="PTHR47687:SF4">
    <property type="entry name" value="G8 DOMAIN-CONTAINING PROTEIN DDB_G0286311-RELATED"/>
    <property type="match status" value="1"/>
</dbReference>
<organism evidence="2 3">
    <name type="scientific">Hondaea fermentalgiana</name>
    <dbReference type="NCBI Taxonomy" id="2315210"/>
    <lineage>
        <taxon>Eukaryota</taxon>
        <taxon>Sar</taxon>
        <taxon>Stramenopiles</taxon>
        <taxon>Bigyra</taxon>
        <taxon>Labyrinthulomycetes</taxon>
        <taxon>Thraustochytrida</taxon>
        <taxon>Thraustochytriidae</taxon>
        <taxon>Hondaea</taxon>
    </lineage>
</organism>
<dbReference type="EMBL" id="BEYU01000121">
    <property type="protein sequence ID" value="GBG32319.1"/>
    <property type="molecule type" value="Genomic_DNA"/>
</dbReference>
<dbReference type="InterPro" id="IPR052334">
    <property type="entry name" value="G8_domain-comF-like"/>
</dbReference>
<keyword evidence="1" id="KW-0812">Transmembrane</keyword>
<feature type="non-terminal residue" evidence="2">
    <location>
        <position position="1"/>
    </location>
</feature>
<accession>A0A2R5GPT6</accession>
<dbReference type="OrthoDB" id="2094524at2759"/>
<gene>
    <name evidence="2" type="ORF">FCC1311_085442</name>
</gene>
<protein>
    <submittedName>
        <fullName evidence="2">G8 domain-containing protein DDB_G0286897</fullName>
    </submittedName>
</protein>
<dbReference type="AlphaFoldDB" id="A0A2R5GPT6"/>
<proteinExistence type="predicted"/>